<dbReference type="SMART" id="SM00054">
    <property type="entry name" value="EFh"/>
    <property type="match status" value="3"/>
</dbReference>
<feature type="compositionally biased region" description="Basic and acidic residues" evidence="6">
    <location>
        <begin position="12"/>
        <end position="27"/>
    </location>
</feature>
<evidence type="ECO:0000259" key="7">
    <source>
        <dbReference type="PROSITE" id="PS50222"/>
    </source>
</evidence>
<dbReference type="Gene3D" id="1.10.238.10">
    <property type="entry name" value="EF-hand"/>
    <property type="match status" value="2"/>
</dbReference>
<evidence type="ECO:0000256" key="5">
    <source>
        <dbReference type="ARBA" id="ARBA00023212"/>
    </source>
</evidence>
<dbReference type="PROSITE" id="PS50222">
    <property type="entry name" value="EF_HAND_2"/>
    <property type="match status" value="3"/>
</dbReference>
<evidence type="ECO:0000256" key="1">
    <source>
        <dbReference type="ARBA" id="ARBA00004245"/>
    </source>
</evidence>
<evidence type="ECO:0000313" key="8">
    <source>
        <dbReference type="EMBL" id="CAK0855875.1"/>
    </source>
</evidence>
<dbReference type="InterPro" id="IPR002048">
    <property type="entry name" value="EF_hand_dom"/>
</dbReference>
<comment type="caution">
    <text evidence="8">The sequence shown here is derived from an EMBL/GenBank/DDBJ whole genome shotgun (WGS) entry which is preliminary data.</text>
</comment>
<dbReference type="PANTHER" id="PTHR23048:SF59">
    <property type="entry name" value="EF-HAND SUPERFAMILY PROTEIN"/>
    <property type="match status" value="1"/>
</dbReference>
<dbReference type="PANTHER" id="PTHR23048">
    <property type="entry name" value="MYOSIN LIGHT CHAIN 1, 3"/>
    <property type="match status" value="1"/>
</dbReference>
<keyword evidence="4" id="KW-0106">Calcium</keyword>
<organism evidence="8 9">
    <name type="scientific">Prorocentrum cordatum</name>
    <dbReference type="NCBI Taxonomy" id="2364126"/>
    <lineage>
        <taxon>Eukaryota</taxon>
        <taxon>Sar</taxon>
        <taxon>Alveolata</taxon>
        <taxon>Dinophyceae</taxon>
        <taxon>Prorocentrales</taxon>
        <taxon>Prorocentraceae</taxon>
        <taxon>Prorocentrum</taxon>
    </lineage>
</organism>
<protein>
    <recommendedName>
        <fullName evidence="7">EF-hand domain-containing protein</fullName>
    </recommendedName>
</protein>
<feature type="domain" description="EF-hand" evidence="7">
    <location>
        <begin position="66"/>
        <end position="101"/>
    </location>
</feature>
<gene>
    <name evidence="8" type="ORF">PCOR1329_LOCUS46400</name>
</gene>
<evidence type="ECO:0000256" key="4">
    <source>
        <dbReference type="ARBA" id="ARBA00022837"/>
    </source>
</evidence>
<comment type="similarity">
    <text evidence="2">Belongs to the centrin family.</text>
</comment>
<keyword evidence="5" id="KW-0963">Cytoplasm</keyword>
<evidence type="ECO:0000256" key="6">
    <source>
        <dbReference type="SAM" id="MobiDB-lite"/>
    </source>
</evidence>
<evidence type="ECO:0000313" key="9">
    <source>
        <dbReference type="Proteomes" id="UP001189429"/>
    </source>
</evidence>
<comment type="subcellular location">
    <subcellularLocation>
        <location evidence="1">Cytoplasm</location>
        <location evidence="1">Cytoskeleton</location>
    </subcellularLocation>
</comment>
<keyword evidence="3" id="KW-0677">Repeat</keyword>
<dbReference type="Pfam" id="PF13499">
    <property type="entry name" value="EF-hand_7"/>
    <property type="match status" value="1"/>
</dbReference>
<evidence type="ECO:0000256" key="2">
    <source>
        <dbReference type="ARBA" id="ARBA00005253"/>
    </source>
</evidence>
<dbReference type="InterPro" id="IPR011992">
    <property type="entry name" value="EF-hand-dom_pair"/>
</dbReference>
<feature type="region of interest" description="Disordered" evidence="6">
    <location>
        <begin position="1"/>
        <end position="64"/>
    </location>
</feature>
<proteinExistence type="inferred from homology"/>
<reference evidence="8" key="1">
    <citation type="submission" date="2023-10" db="EMBL/GenBank/DDBJ databases">
        <authorList>
            <person name="Chen Y."/>
            <person name="Shah S."/>
            <person name="Dougan E. K."/>
            <person name="Thang M."/>
            <person name="Chan C."/>
        </authorList>
    </citation>
    <scope>NUCLEOTIDE SEQUENCE [LARGE SCALE GENOMIC DNA]</scope>
</reference>
<feature type="domain" description="EF-hand" evidence="7">
    <location>
        <begin position="176"/>
        <end position="211"/>
    </location>
</feature>
<sequence length="211" mass="24087">MRRQEAPTVHQPDYRSPRDHVSGHSPRESQPLGLLREGRPQPPAALRPAARREAPGARVPHRARVEQEAEIRAAFDAVAVDGRCEVGYRELKAAMRALGLPTRKTEVLRALHEQGCQGPEYRLGREEFAEALRRRFAEQDPLDAMLKSFRLFDQQGSGRIQLSDLQRVAFDLDAELGTEALREMIRHFNLRRDGEIDETEFIRVMSSTSLW</sequence>
<dbReference type="CDD" id="cd00051">
    <property type="entry name" value="EFh"/>
    <property type="match status" value="1"/>
</dbReference>
<keyword evidence="9" id="KW-1185">Reference proteome</keyword>
<name>A0ABN9U9A7_9DINO</name>
<dbReference type="InterPro" id="IPR050230">
    <property type="entry name" value="CALM/Myosin/TropC-like"/>
</dbReference>
<dbReference type="SUPFAM" id="SSF47473">
    <property type="entry name" value="EF-hand"/>
    <property type="match status" value="1"/>
</dbReference>
<dbReference type="EMBL" id="CAUYUJ010015582">
    <property type="protein sequence ID" value="CAK0855875.1"/>
    <property type="molecule type" value="Genomic_DNA"/>
</dbReference>
<accession>A0ABN9U9A7</accession>
<dbReference type="Proteomes" id="UP001189429">
    <property type="component" value="Unassembled WGS sequence"/>
</dbReference>
<evidence type="ECO:0000256" key="3">
    <source>
        <dbReference type="ARBA" id="ARBA00022737"/>
    </source>
</evidence>
<keyword evidence="5" id="KW-0206">Cytoskeleton</keyword>
<feature type="domain" description="EF-hand" evidence="7">
    <location>
        <begin position="140"/>
        <end position="175"/>
    </location>
</feature>